<dbReference type="InterPro" id="IPR001763">
    <property type="entry name" value="Rhodanese-like_dom"/>
</dbReference>
<dbReference type="PANTHER" id="PTHR10828">
    <property type="entry name" value="M-PHASE INDUCER PHOSPHATASE DUAL SPECIFICITY PHOSPHATASE CDC25"/>
    <property type="match status" value="1"/>
</dbReference>
<feature type="domain" description="Rhodanese" evidence="1">
    <location>
        <begin position="18"/>
        <end position="105"/>
    </location>
</feature>
<dbReference type="PANTHER" id="PTHR10828:SF38">
    <property type="entry name" value="ARSENICAL-RESISTANCE PROTEIN 2-RELATED"/>
    <property type="match status" value="1"/>
</dbReference>
<reference evidence="2 3" key="1">
    <citation type="journal article" date="2024" name="Nat. Commun.">
        <title>Phylogenomics reveals the evolutionary origins of lichenization in chlorophyte algae.</title>
        <authorList>
            <person name="Puginier C."/>
            <person name="Libourel C."/>
            <person name="Otte J."/>
            <person name="Skaloud P."/>
            <person name="Haon M."/>
            <person name="Grisel S."/>
            <person name="Petersen M."/>
            <person name="Berrin J.G."/>
            <person name="Delaux P.M."/>
            <person name="Dal Grande F."/>
            <person name="Keller J."/>
        </authorList>
    </citation>
    <scope>NUCLEOTIDE SEQUENCE [LARGE SCALE GENOMIC DNA]</scope>
    <source>
        <strain evidence="2 3">SAG 2036</strain>
    </source>
</reference>
<keyword evidence="3" id="KW-1185">Reference proteome</keyword>
<gene>
    <name evidence="2" type="ORF">WJX73_000077</name>
</gene>
<evidence type="ECO:0000313" key="2">
    <source>
        <dbReference type="EMBL" id="KAK9813819.1"/>
    </source>
</evidence>
<dbReference type="SUPFAM" id="SSF52821">
    <property type="entry name" value="Rhodanese/Cell cycle control phosphatase"/>
    <property type="match status" value="1"/>
</dbReference>
<organism evidence="2 3">
    <name type="scientific">Symbiochloris irregularis</name>
    <dbReference type="NCBI Taxonomy" id="706552"/>
    <lineage>
        <taxon>Eukaryota</taxon>
        <taxon>Viridiplantae</taxon>
        <taxon>Chlorophyta</taxon>
        <taxon>core chlorophytes</taxon>
        <taxon>Trebouxiophyceae</taxon>
        <taxon>Trebouxiales</taxon>
        <taxon>Trebouxiaceae</taxon>
        <taxon>Symbiochloris</taxon>
    </lineage>
</organism>
<evidence type="ECO:0000259" key="1">
    <source>
        <dbReference type="PROSITE" id="PS50206"/>
    </source>
</evidence>
<comment type="caution">
    <text evidence="2">The sequence shown here is derived from an EMBL/GenBank/DDBJ whole genome shotgun (WGS) entry which is preliminary data.</text>
</comment>
<name>A0AAW1PW83_9CHLO</name>
<dbReference type="PROSITE" id="PS50206">
    <property type="entry name" value="RHODANESE_3"/>
    <property type="match status" value="1"/>
</dbReference>
<dbReference type="GO" id="GO:0005634">
    <property type="term" value="C:nucleus"/>
    <property type="evidence" value="ECO:0007669"/>
    <property type="project" value="TreeGrafter"/>
</dbReference>
<dbReference type="Gene3D" id="3.40.250.10">
    <property type="entry name" value="Rhodanese-like domain"/>
    <property type="match status" value="1"/>
</dbReference>
<dbReference type="GO" id="GO:0004725">
    <property type="term" value="F:protein tyrosine phosphatase activity"/>
    <property type="evidence" value="ECO:0007669"/>
    <property type="project" value="TreeGrafter"/>
</dbReference>
<accession>A0AAW1PW83</accession>
<evidence type="ECO:0000313" key="3">
    <source>
        <dbReference type="Proteomes" id="UP001465755"/>
    </source>
</evidence>
<protein>
    <recommendedName>
        <fullName evidence="1">Rhodanese domain-containing protein</fullName>
    </recommendedName>
</protein>
<sequence length="111" mass="12526">MVTYIQPSELLQLLQGSRRSELLVVDVRDEEVLEEGGAAELARQLPAEAKLVVLHCQLSQIRGPKCANRLLQYMRSSAPDRGWPEVKVLSRGYEGFAEVYGDRPELFEGLR</sequence>
<dbReference type="InterPro" id="IPR036873">
    <property type="entry name" value="Rhodanese-like_dom_sf"/>
</dbReference>
<dbReference type="Proteomes" id="UP001465755">
    <property type="component" value="Unassembled WGS sequence"/>
</dbReference>
<dbReference type="AlphaFoldDB" id="A0AAW1PW83"/>
<dbReference type="GO" id="GO:0005737">
    <property type="term" value="C:cytoplasm"/>
    <property type="evidence" value="ECO:0007669"/>
    <property type="project" value="TreeGrafter"/>
</dbReference>
<proteinExistence type="predicted"/>
<dbReference type="EMBL" id="JALJOQ010000002">
    <property type="protein sequence ID" value="KAK9813819.1"/>
    <property type="molecule type" value="Genomic_DNA"/>
</dbReference>